<dbReference type="SUPFAM" id="SSF56214">
    <property type="entry name" value="4'-phosphopantetheinyl transferase"/>
    <property type="match status" value="2"/>
</dbReference>
<dbReference type="GO" id="GO:0000287">
    <property type="term" value="F:magnesium ion binding"/>
    <property type="evidence" value="ECO:0007669"/>
    <property type="project" value="InterPro"/>
</dbReference>
<dbReference type="GO" id="GO:0008897">
    <property type="term" value="F:holo-[acyl-carrier-protein] synthase activity"/>
    <property type="evidence" value="ECO:0007669"/>
    <property type="project" value="InterPro"/>
</dbReference>
<proteinExistence type="inferred from homology"/>
<dbReference type="InterPro" id="IPR037143">
    <property type="entry name" value="4-PPantetheinyl_Trfase_dom_sf"/>
</dbReference>
<name>A0A2V2YYV8_9BACL</name>
<evidence type="ECO:0000313" key="5">
    <source>
        <dbReference type="EMBL" id="PWW07320.1"/>
    </source>
</evidence>
<evidence type="ECO:0000259" key="3">
    <source>
        <dbReference type="Pfam" id="PF01648"/>
    </source>
</evidence>
<dbReference type="Pfam" id="PF01648">
    <property type="entry name" value="ACPS"/>
    <property type="match status" value="1"/>
</dbReference>
<dbReference type="GO" id="GO:0019878">
    <property type="term" value="P:lysine biosynthetic process via aminoadipic acid"/>
    <property type="evidence" value="ECO:0007669"/>
    <property type="project" value="TreeGrafter"/>
</dbReference>
<accession>A0A2V2YYV8</accession>
<dbReference type="InterPro" id="IPR055066">
    <property type="entry name" value="AASDHPPT_N"/>
</dbReference>
<keyword evidence="6" id="KW-1185">Reference proteome</keyword>
<comment type="caution">
    <text evidence="5">The sequence shown here is derived from an EMBL/GenBank/DDBJ whole genome shotgun (WGS) entry which is preliminary data.</text>
</comment>
<feature type="domain" description="4'-phosphopantetheinyl transferase" evidence="3">
    <location>
        <begin position="90"/>
        <end position="193"/>
    </location>
</feature>
<dbReference type="AlphaFoldDB" id="A0A2V2YYV8"/>
<evidence type="ECO:0000259" key="4">
    <source>
        <dbReference type="Pfam" id="PF22624"/>
    </source>
</evidence>
<dbReference type="GO" id="GO:0005829">
    <property type="term" value="C:cytosol"/>
    <property type="evidence" value="ECO:0007669"/>
    <property type="project" value="TreeGrafter"/>
</dbReference>
<organism evidence="5 6">
    <name type="scientific">Paenibacillus cellulosilyticus</name>
    <dbReference type="NCBI Taxonomy" id="375489"/>
    <lineage>
        <taxon>Bacteria</taxon>
        <taxon>Bacillati</taxon>
        <taxon>Bacillota</taxon>
        <taxon>Bacilli</taxon>
        <taxon>Bacillales</taxon>
        <taxon>Paenibacillaceae</taxon>
        <taxon>Paenibacillus</taxon>
    </lineage>
</organism>
<protein>
    <submittedName>
        <fullName evidence="5">4'-phosphopantetheinyl transferase</fullName>
    </submittedName>
</protein>
<dbReference type="InterPro" id="IPR050559">
    <property type="entry name" value="P-Pant_transferase_sf"/>
</dbReference>
<evidence type="ECO:0000313" key="6">
    <source>
        <dbReference type="Proteomes" id="UP000246635"/>
    </source>
</evidence>
<gene>
    <name evidence="5" type="ORF">DFQ01_102212</name>
</gene>
<dbReference type="InterPro" id="IPR008278">
    <property type="entry name" value="4-PPantetheinyl_Trfase_dom"/>
</dbReference>
<comment type="similarity">
    <text evidence="1">Belongs to the P-Pant transferase superfamily. Gsp/Sfp/HetI/AcpT family.</text>
</comment>
<dbReference type="PANTHER" id="PTHR12215">
    <property type="entry name" value="PHOSPHOPANTETHEINE TRANSFERASE"/>
    <property type="match status" value="1"/>
</dbReference>
<evidence type="ECO:0000256" key="1">
    <source>
        <dbReference type="ARBA" id="ARBA00010990"/>
    </source>
</evidence>
<evidence type="ECO:0000256" key="2">
    <source>
        <dbReference type="ARBA" id="ARBA00022679"/>
    </source>
</evidence>
<sequence length="215" mass="24925">MLFTKLLMLLSPEKRLKTTGYFKKEDQLRSLFAELLARFMIQQETGIEAASVRFSYNHYGKPQIANQRGLYVNWTHAGEWVACALADVEVGIDVEKIQCVEQSLVNRCLSKSELAEYERKVDKEKNEYFIKQWTLKESYVKWDSRGIVIPFRSITFEEDDINHFSLTIRNGDGETQCFLRSESLSDHYKLAFCSTIADPPAQILVLQHDELISKL</sequence>
<dbReference type="EMBL" id="QGTQ01000002">
    <property type="protein sequence ID" value="PWW07320.1"/>
    <property type="molecule type" value="Genomic_DNA"/>
</dbReference>
<reference evidence="5 6" key="1">
    <citation type="submission" date="2018-05" db="EMBL/GenBank/DDBJ databases">
        <title>Genomic Encyclopedia of Type Strains, Phase III (KMG-III): the genomes of soil and plant-associated and newly described type strains.</title>
        <authorList>
            <person name="Whitman W."/>
        </authorList>
    </citation>
    <scope>NUCLEOTIDE SEQUENCE [LARGE SCALE GENOMIC DNA]</scope>
    <source>
        <strain evidence="5 6">CECT 5696</strain>
    </source>
</reference>
<dbReference type="PANTHER" id="PTHR12215:SF10">
    <property type="entry name" value="L-AMINOADIPATE-SEMIALDEHYDE DEHYDROGENASE-PHOSPHOPANTETHEINYL TRANSFERASE"/>
    <property type="match status" value="1"/>
</dbReference>
<dbReference type="Proteomes" id="UP000246635">
    <property type="component" value="Unassembled WGS sequence"/>
</dbReference>
<feature type="domain" description="4'-phosphopantetheinyl transferase N-terminal" evidence="4">
    <location>
        <begin position="3"/>
        <end position="84"/>
    </location>
</feature>
<dbReference type="Gene3D" id="3.90.470.20">
    <property type="entry name" value="4'-phosphopantetheinyl transferase domain"/>
    <property type="match status" value="2"/>
</dbReference>
<dbReference type="Pfam" id="PF22624">
    <property type="entry name" value="AASDHPPT_N"/>
    <property type="match status" value="1"/>
</dbReference>
<dbReference type="RefSeq" id="WP_245946539.1">
    <property type="nucleotide sequence ID" value="NZ_CP054612.1"/>
</dbReference>
<keyword evidence="2 5" id="KW-0808">Transferase</keyword>